<evidence type="ECO:0000313" key="2">
    <source>
        <dbReference type="Proteomes" id="UP001437256"/>
    </source>
</evidence>
<sequence>MDNVELQEFHAFYSLLDSSIPVHSLDQKPFSFDQVFAQIVSTIYLLVCERKYTDTVTSSQTTKQIRFMVYPSLILIDRLLLGPRQAEQAIEHGFIQAVFSGVSSTLLSGSFTDIEDAYEYQISAVLAKISRYLLDYGVLRAFTRAGRKVEALEERFRLACPKLWSVWEKVKKKAGFLYETRRNIKTIFGFYVHIRMAFSSSSTALKPVLNFTGKIDTEMSAIVVRSTRIAPYHDMILWRHLIKSCLERNAALITKAVRDFVAHGTHQEPPSPEFARDQFLIRSGQKNPIIFIDYNIQGERWISAPGIVNTYLLSLYAQRPDVGWDREVVDSFLERWRHPYMDTGKIMVFASIPKNSSRTYPVPTGPYGFPLLEGIPLRILKREAVPWAWRDDIQVVAEREIYRLVQSAKSPTY</sequence>
<protein>
    <submittedName>
        <fullName evidence="1">Uncharacterized protein</fullName>
    </submittedName>
</protein>
<accession>A0ABR3A8Q4</accession>
<reference evidence="1 2" key="1">
    <citation type="submission" date="2024-05" db="EMBL/GenBank/DDBJ databases">
        <title>A draft genome resource for the thread blight pathogen Marasmius tenuissimus strain MS-2.</title>
        <authorList>
            <person name="Yulfo-Soto G.E."/>
            <person name="Baruah I.K."/>
            <person name="Amoako-Attah I."/>
            <person name="Bukari Y."/>
            <person name="Meinhardt L.W."/>
            <person name="Bailey B.A."/>
            <person name="Cohen S.P."/>
        </authorList>
    </citation>
    <scope>NUCLEOTIDE SEQUENCE [LARGE SCALE GENOMIC DNA]</scope>
    <source>
        <strain evidence="1 2">MS-2</strain>
    </source>
</reference>
<dbReference type="Proteomes" id="UP001437256">
    <property type="component" value="Unassembled WGS sequence"/>
</dbReference>
<evidence type="ECO:0000313" key="1">
    <source>
        <dbReference type="EMBL" id="KAL0070350.1"/>
    </source>
</evidence>
<organism evidence="1 2">
    <name type="scientific">Marasmius tenuissimus</name>
    <dbReference type="NCBI Taxonomy" id="585030"/>
    <lineage>
        <taxon>Eukaryota</taxon>
        <taxon>Fungi</taxon>
        <taxon>Dikarya</taxon>
        <taxon>Basidiomycota</taxon>
        <taxon>Agaricomycotina</taxon>
        <taxon>Agaricomycetes</taxon>
        <taxon>Agaricomycetidae</taxon>
        <taxon>Agaricales</taxon>
        <taxon>Marasmiineae</taxon>
        <taxon>Marasmiaceae</taxon>
        <taxon>Marasmius</taxon>
    </lineage>
</organism>
<keyword evidence="2" id="KW-1185">Reference proteome</keyword>
<proteinExistence type="predicted"/>
<gene>
    <name evidence="1" type="ORF">AAF712_002538</name>
</gene>
<name>A0ABR3A8Q4_9AGAR</name>
<dbReference type="EMBL" id="JBBXMP010000007">
    <property type="protein sequence ID" value="KAL0070350.1"/>
    <property type="molecule type" value="Genomic_DNA"/>
</dbReference>
<comment type="caution">
    <text evidence="1">The sequence shown here is derived from an EMBL/GenBank/DDBJ whole genome shotgun (WGS) entry which is preliminary data.</text>
</comment>